<evidence type="ECO:0000313" key="2">
    <source>
        <dbReference type="EMBL" id="GEU57577.1"/>
    </source>
</evidence>
<dbReference type="EMBL" id="BKCJ010003854">
    <property type="protein sequence ID" value="GEU57577.1"/>
    <property type="molecule type" value="Genomic_DNA"/>
</dbReference>
<proteinExistence type="predicted"/>
<feature type="compositionally biased region" description="Polar residues" evidence="1">
    <location>
        <begin position="47"/>
        <end position="69"/>
    </location>
</feature>
<feature type="region of interest" description="Disordered" evidence="1">
    <location>
        <begin position="47"/>
        <end position="77"/>
    </location>
</feature>
<dbReference type="AlphaFoldDB" id="A0A6L2L9P1"/>
<reference evidence="2" key="1">
    <citation type="journal article" date="2019" name="Sci. Rep.">
        <title>Draft genome of Tanacetum cinerariifolium, the natural source of mosquito coil.</title>
        <authorList>
            <person name="Yamashiro T."/>
            <person name="Shiraishi A."/>
            <person name="Satake H."/>
            <person name="Nakayama K."/>
        </authorList>
    </citation>
    <scope>NUCLEOTIDE SEQUENCE</scope>
</reference>
<gene>
    <name evidence="2" type="ORF">Tci_029555</name>
</gene>
<sequence>MTLFITSYANTLDLMVYCKYKDLPDPIEIPSCKPLHGCAQWEVDPTGRSTGDRVTSTATHQSESISSLQKGEEGRKCDRRRRYEDDVGFGQRLLLTLRKKWERRCEDMMPSSSNGKI</sequence>
<name>A0A6L2L9P1_TANCI</name>
<organism evidence="2">
    <name type="scientific">Tanacetum cinerariifolium</name>
    <name type="common">Dalmatian daisy</name>
    <name type="synonym">Chrysanthemum cinerariifolium</name>
    <dbReference type="NCBI Taxonomy" id="118510"/>
    <lineage>
        <taxon>Eukaryota</taxon>
        <taxon>Viridiplantae</taxon>
        <taxon>Streptophyta</taxon>
        <taxon>Embryophyta</taxon>
        <taxon>Tracheophyta</taxon>
        <taxon>Spermatophyta</taxon>
        <taxon>Magnoliopsida</taxon>
        <taxon>eudicotyledons</taxon>
        <taxon>Gunneridae</taxon>
        <taxon>Pentapetalae</taxon>
        <taxon>asterids</taxon>
        <taxon>campanulids</taxon>
        <taxon>Asterales</taxon>
        <taxon>Asteraceae</taxon>
        <taxon>Asteroideae</taxon>
        <taxon>Anthemideae</taxon>
        <taxon>Anthemidinae</taxon>
        <taxon>Tanacetum</taxon>
    </lineage>
</organism>
<evidence type="ECO:0000256" key="1">
    <source>
        <dbReference type="SAM" id="MobiDB-lite"/>
    </source>
</evidence>
<comment type="caution">
    <text evidence="2">The sequence shown here is derived from an EMBL/GenBank/DDBJ whole genome shotgun (WGS) entry which is preliminary data.</text>
</comment>
<protein>
    <submittedName>
        <fullName evidence="2">Uncharacterized protein</fullName>
    </submittedName>
</protein>
<accession>A0A6L2L9P1</accession>